<evidence type="ECO:0000313" key="2">
    <source>
        <dbReference type="EMBL" id="RKP19706.1"/>
    </source>
</evidence>
<dbReference type="Proteomes" id="UP000281549">
    <property type="component" value="Unassembled WGS sequence"/>
</dbReference>
<protein>
    <submittedName>
        <fullName evidence="1">Uncharacterized protein</fullName>
    </submittedName>
</protein>
<accession>A0A075AU20</accession>
<reference evidence="1 3" key="1">
    <citation type="journal article" date="2013" name="Curr. Biol.">
        <title>Shared signatures of parasitism and phylogenomics unite Cryptomycota and microsporidia.</title>
        <authorList>
            <person name="James T.Y."/>
            <person name="Pelin A."/>
            <person name="Bonen L."/>
            <person name="Ahrendt S."/>
            <person name="Sain D."/>
            <person name="Corradi N."/>
            <person name="Stajich J.E."/>
        </authorList>
    </citation>
    <scope>NUCLEOTIDE SEQUENCE [LARGE SCALE GENOMIC DNA]</scope>
    <source>
        <strain evidence="1">CSF55</strain>
        <strain evidence="1">CSF55</strain>
    </source>
</reference>
<dbReference type="AlphaFoldDB" id="A0A075AU20"/>
<dbReference type="EMBL" id="KE561193">
    <property type="protein sequence ID" value="EPZ32032.1"/>
    <property type="molecule type" value="Genomic_DNA"/>
</dbReference>
<keyword evidence="3" id="KW-1185">Reference proteome</keyword>
<dbReference type="EMBL" id="ML005178">
    <property type="protein sequence ID" value="RKP19706.1"/>
    <property type="molecule type" value="Genomic_DNA"/>
</dbReference>
<organism evidence="1 3">
    <name type="scientific">Rozella allomycis (strain CSF55)</name>
    <dbReference type="NCBI Taxonomy" id="988480"/>
    <lineage>
        <taxon>Eukaryota</taxon>
        <taxon>Fungi</taxon>
        <taxon>Fungi incertae sedis</taxon>
        <taxon>Cryptomycota</taxon>
        <taxon>Cryptomycota incertae sedis</taxon>
        <taxon>Rozella</taxon>
    </lineage>
</organism>
<reference evidence="2" key="3">
    <citation type="submission" date="2018-08" db="EMBL/GenBank/DDBJ databases">
        <title>Leveraging single-cell genomics to expand the Fungal Tree of Life.</title>
        <authorList>
            <consortium name="DOE Joint Genome Institute"/>
            <person name="Ahrendt S.R."/>
            <person name="Quandt C.A."/>
            <person name="Ciobanu D."/>
            <person name="Clum A."/>
            <person name="Salamov A."/>
            <person name="Andreopoulos B."/>
            <person name="Cheng J.-F."/>
            <person name="Woyke T."/>
            <person name="Pelin A."/>
            <person name="Henrissat B."/>
            <person name="Reynolds N."/>
            <person name="Benny G.L."/>
            <person name="Smith M.E."/>
            <person name="James T.Y."/>
            <person name="Grigoriev I.V."/>
        </authorList>
    </citation>
    <scope>NUCLEOTIDE SEQUENCE</scope>
    <source>
        <strain evidence="2">CSF55</strain>
    </source>
</reference>
<evidence type="ECO:0000313" key="3">
    <source>
        <dbReference type="Proteomes" id="UP000030755"/>
    </source>
</evidence>
<evidence type="ECO:0000313" key="4">
    <source>
        <dbReference type="Proteomes" id="UP000281549"/>
    </source>
</evidence>
<evidence type="ECO:0000313" key="1">
    <source>
        <dbReference type="EMBL" id="EPZ32032.1"/>
    </source>
</evidence>
<name>A0A075AU20_ROZAC</name>
<proteinExistence type="predicted"/>
<gene>
    <name evidence="1" type="ORF">O9G_004862</name>
    <name evidence="2" type="ORF">ROZALSC1DRAFT_28724</name>
</gene>
<dbReference type="Proteomes" id="UP000030755">
    <property type="component" value="Unassembled WGS sequence"/>
</dbReference>
<sequence length="72" mass="8480">MSLRVFTESQSLSRLINETIYEYAANKWFIKNTTTPVKDYDILRHVIISEDSTSWFNKNNQLAEDLAMSVYK</sequence>
<reference evidence="4" key="2">
    <citation type="journal article" date="2018" name="Nat. Microbiol.">
        <title>Leveraging single-cell genomics to expand the fungal tree of life.</title>
        <authorList>
            <person name="Ahrendt S.R."/>
            <person name="Quandt C.A."/>
            <person name="Ciobanu D."/>
            <person name="Clum A."/>
            <person name="Salamov A."/>
            <person name="Andreopoulos B."/>
            <person name="Cheng J.F."/>
            <person name="Woyke T."/>
            <person name="Pelin A."/>
            <person name="Henrissat B."/>
            <person name="Reynolds N.K."/>
            <person name="Benny G.L."/>
            <person name="Smith M.E."/>
            <person name="James T.Y."/>
            <person name="Grigoriev I.V."/>
        </authorList>
    </citation>
    <scope>NUCLEOTIDE SEQUENCE [LARGE SCALE GENOMIC DNA]</scope>
    <source>
        <strain evidence="4">CSF55</strain>
    </source>
</reference>
<dbReference type="HOGENOM" id="CLU_2723611_0_0_1"/>